<evidence type="ECO:0007829" key="5">
    <source>
        <dbReference type="PeptideAtlas" id="Q9NEX6"/>
    </source>
</evidence>
<feature type="region of interest" description="Disordered" evidence="1">
    <location>
        <begin position="1"/>
        <end position="26"/>
    </location>
</feature>
<dbReference type="InterPro" id="IPR036322">
    <property type="entry name" value="WD40_repeat_dom_sf"/>
</dbReference>
<dbReference type="PeptideAtlas" id="Q9NEX6"/>
<dbReference type="Proteomes" id="UP000001940">
    <property type="component" value="Chromosome I"/>
</dbReference>
<dbReference type="AGR" id="WB:WBGene00013679"/>
<dbReference type="OrthoDB" id="3535323at2759"/>
<dbReference type="OMA" id="HLERCGQ"/>
<dbReference type="eggNOG" id="ENOG502S87S">
    <property type="taxonomic scope" value="Eukaryota"/>
</dbReference>
<dbReference type="RefSeq" id="NP_001252371.1">
    <property type="nucleotide sequence ID" value="NM_001265442.1"/>
</dbReference>
<dbReference type="WormBase" id="Y105E8A.21a">
    <property type="protein sequence ID" value="CE25162"/>
    <property type="gene ID" value="WBGene00013679"/>
</dbReference>
<sequence>MAPPKRRSTRPTTPAAPTDPPIEEKKPDLLIAYDSDEKFVFSFSEEGLTAKECAEKMNGFSTKEQFLTEVHVDEMLRFLTKVIIGRKGEPLKCLCCDRLYVSSSGFLIHIKKCSTKNEQDRLTDAQNKYRNEPSKWLNVRKKDQIATLKTIVGTNYTCFMIGCSLNFGSLKDLIEHLATCIGADYYSYKNRPDDFRKLSKKAKQAYTLDAVTKNKGIVKCLVCDKEYTNHMSIIYHIDRCQVDKSLQPWKCWRCGFDATAADAQEHLIDCGRTAEMKMFDRLPESSSFGFPIPGSSVPSTSEPTTSAAAAPTKRKRVTGGAPRATPRKDGTTLYRFRKSTISRSSNGIVTKKDKKLYEDQCSKIFENWKQKSAEIAFCDTLSNIANSKWKLSILDSNDQFYRIFTRQSVTLVSGKTLGLQQTVPPGIRLDALKSREMLDEDDAPKATVGYCGAPINSINVAPGKTRDGSDVICVTTFANDTDLESDSSCVQFWKHKLGKKKKSHLELWFLIHLPLRGTILHATWLQKQHNDEMMTSLIGYVAFSTTIGQILIYKIDESRVPEAPDRGDNVHVIVADPDLTLRLPKSTDTPDDTFLNADVKMEGDDIVVLPTRIDESTVPLLKIAWSYHNGGATLAALTALGAIAIWNLDGGDLDMPRVNIEESWQSPPSDIAFWNIDHLVVGFREKIVKVISIETWDVMLEDNTAKNAGSRVHTDNRIVRSFFMFQSDHTAFPYPNATNLTYVHCDIDTMTMILVPTGNTHQLLTWDVAMCPAVGTLLSSGIDGRLVASATGRFLGNMRHSYFANRNVMALKRRRILKESQTMEEYLKEVKMEGSAEGSTSTSTTKISDDKINEPLEESITEHTEVCQKMWLDVQFDEIFEPTRPEFSCRDQRIESLNCVDGTTSRDWPVSFTGGEAGLLFAVSVKLHIEEMDL</sequence>
<dbReference type="HOGENOM" id="CLU_307609_0_0_1"/>
<dbReference type="GeneID" id="173313"/>
<evidence type="ECO:0000313" key="4">
    <source>
        <dbReference type="WormBase" id="Y105E8A.21a"/>
    </source>
</evidence>
<dbReference type="FunCoup" id="Q9NEX6">
    <property type="interactions" value="209"/>
</dbReference>
<dbReference type="ExpressionAtlas" id="Q9NEX6">
    <property type="expression patterns" value="baseline and differential"/>
</dbReference>
<gene>
    <name evidence="2" type="ORF">CELE_Y105E8A.21</name>
    <name evidence="2 4" type="ORF">Y105E8A.21</name>
</gene>
<dbReference type="Bgee" id="WBGene00013679">
    <property type="expression patterns" value="Expressed in germ line (C elegans) and 4 other cell types or tissues"/>
</dbReference>
<accession>Q9NEX6</accession>
<name>Q9NEX6_CAEEL</name>
<keyword evidence="3" id="KW-1185">Reference proteome</keyword>
<dbReference type="CTD" id="173313"/>
<dbReference type="PaxDb" id="6239-Y105E8A.21a"/>
<protein>
    <submittedName>
        <fullName evidence="2">C2H2-type domain-containing protein</fullName>
    </submittedName>
</protein>
<organism evidence="2 3">
    <name type="scientific">Caenorhabditis elegans</name>
    <dbReference type="NCBI Taxonomy" id="6239"/>
    <lineage>
        <taxon>Eukaryota</taxon>
        <taxon>Metazoa</taxon>
        <taxon>Ecdysozoa</taxon>
        <taxon>Nematoda</taxon>
        <taxon>Chromadorea</taxon>
        <taxon>Rhabditida</taxon>
        <taxon>Rhabditina</taxon>
        <taxon>Rhabditomorpha</taxon>
        <taxon>Rhabditoidea</taxon>
        <taxon>Rhabditidae</taxon>
        <taxon>Peloderinae</taxon>
        <taxon>Caenorhabditis</taxon>
    </lineage>
</organism>
<feature type="region of interest" description="Disordered" evidence="1">
    <location>
        <begin position="292"/>
        <end position="329"/>
    </location>
</feature>
<feature type="compositionally biased region" description="Low complexity" evidence="1">
    <location>
        <begin position="292"/>
        <end position="311"/>
    </location>
</feature>
<dbReference type="KEGG" id="cel:CELE_Y105E8A.21"/>
<dbReference type="UCSC" id="Y105E8A.21.1">
    <property type="organism name" value="c. elegans"/>
</dbReference>
<evidence type="ECO:0000313" key="2">
    <source>
        <dbReference type="EMBL" id="CAC48140.1"/>
    </source>
</evidence>
<evidence type="ECO:0000256" key="1">
    <source>
        <dbReference type="SAM" id="MobiDB-lite"/>
    </source>
</evidence>
<dbReference type="EMBL" id="BX284601">
    <property type="protein sequence ID" value="CAC48140.1"/>
    <property type="molecule type" value="Genomic_DNA"/>
</dbReference>
<dbReference type="AlphaFoldDB" id="Q9NEX6"/>
<dbReference type="SUPFAM" id="SSF50978">
    <property type="entry name" value="WD40 repeat-like"/>
    <property type="match status" value="1"/>
</dbReference>
<feature type="region of interest" description="Disordered" evidence="1">
    <location>
        <begin position="830"/>
        <end position="850"/>
    </location>
</feature>
<proteinExistence type="evidence at protein level"/>
<dbReference type="InParanoid" id="Q9NEX6"/>
<evidence type="ECO:0000313" key="3">
    <source>
        <dbReference type="Proteomes" id="UP000001940"/>
    </source>
</evidence>
<reference evidence="2 3" key="1">
    <citation type="journal article" date="1998" name="Science">
        <title>Genome sequence of the nematode C. elegans: a platform for investigating biology.</title>
        <authorList>
            <consortium name="The C. elegans sequencing consortium"/>
            <person name="Sulson J.E."/>
            <person name="Waterston R."/>
        </authorList>
    </citation>
    <scope>NUCLEOTIDE SEQUENCE [LARGE SCALE GENOMIC DNA]</scope>
    <source>
        <strain evidence="2 3">Bristol N2</strain>
    </source>
</reference>
<keyword evidence="5" id="KW-1267">Proteomics identification</keyword>